<dbReference type="GO" id="GO:0016020">
    <property type="term" value="C:membrane"/>
    <property type="evidence" value="ECO:0007669"/>
    <property type="project" value="InterPro"/>
</dbReference>
<name>M5GDB6_DACPD</name>
<accession>M5GDB6</accession>
<dbReference type="GeneID" id="63687224"/>
<dbReference type="EMBL" id="JH795858">
    <property type="protein sequence ID" value="EJU04412.1"/>
    <property type="molecule type" value="Genomic_DNA"/>
</dbReference>
<dbReference type="SUPFAM" id="SSF143865">
    <property type="entry name" value="CorA soluble domain-like"/>
    <property type="match status" value="2"/>
</dbReference>
<sequence length="633" mass="70170">MTPAALLRSELGSPLGSGVNLSLLNTLHQNLAFSRNGEDSVRSTPLGSPLGQSGFHPHPQAHHPQPGHGHQPLALPSAPSGHSRAPQIEERSAWWLDVASPTPSDMRALGKVLHLHPLTLEDILFQDPREKLDLYPRLGYYFVTFSALPSREEEPDMPYSKTVDPDTFSIASNASDLTAEGRWEGVDLGDLGPSKIEGVQVYMVVFADGIVTFHFHDLEKHLRAVRERALRLEKMFPILADWIAHGLVDSIVDAYLPIIKRLERETDRLASLIQSFQFAKSTLRAGAGGAKRLQGTSAAAAAAYVKHGFERGFEGTGEEGIRGRGAGGRDGEPKSASLTPFENSPVKTEPGARAETGSGSGSGDSSRKRRPEHDQDQDQDQEDIEMVDMVEKTNRAIDLQVAYRVAQEQEMERLHSHVLSRPVRHNFPSPRAAYGVLVSLLPHRALKRVMSIDPPRPKPPHPRVVTLYRIASARRMVTSISRLLVHKPVVLSSLRRRFAGVKGVKGDVGVYLDDVEDHIIGMQQALAYCDGTLSQLHPGYLSQLKVAFENAKNGMDKRLLILSLISISILTIQVWIGLFSMNVTVPTNLPDGGFEIFGFVFLGMILLLTFVMALVWYWWDAIRRKSKERKWKR</sequence>
<reference evidence="3 4" key="1">
    <citation type="journal article" date="2012" name="Science">
        <title>The Paleozoic origin of enzymatic lignin decomposition reconstructed from 31 fungal genomes.</title>
        <authorList>
            <person name="Floudas D."/>
            <person name="Binder M."/>
            <person name="Riley R."/>
            <person name="Barry K."/>
            <person name="Blanchette R.A."/>
            <person name="Henrissat B."/>
            <person name="Martinez A.T."/>
            <person name="Otillar R."/>
            <person name="Spatafora J.W."/>
            <person name="Yadav J.S."/>
            <person name="Aerts A."/>
            <person name="Benoit I."/>
            <person name="Boyd A."/>
            <person name="Carlson A."/>
            <person name="Copeland A."/>
            <person name="Coutinho P.M."/>
            <person name="de Vries R.P."/>
            <person name="Ferreira P."/>
            <person name="Findley K."/>
            <person name="Foster B."/>
            <person name="Gaskell J."/>
            <person name="Glotzer D."/>
            <person name="Gorecki P."/>
            <person name="Heitman J."/>
            <person name="Hesse C."/>
            <person name="Hori C."/>
            <person name="Igarashi K."/>
            <person name="Jurgens J.A."/>
            <person name="Kallen N."/>
            <person name="Kersten P."/>
            <person name="Kohler A."/>
            <person name="Kuees U."/>
            <person name="Kumar T.K.A."/>
            <person name="Kuo A."/>
            <person name="LaButti K."/>
            <person name="Larrondo L.F."/>
            <person name="Lindquist E."/>
            <person name="Ling A."/>
            <person name="Lombard V."/>
            <person name="Lucas S."/>
            <person name="Lundell T."/>
            <person name="Martin R."/>
            <person name="McLaughlin D.J."/>
            <person name="Morgenstern I."/>
            <person name="Morin E."/>
            <person name="Murat C."/>
            <person name="Nagy L.G."/>
            <person name="Nolan M."/>
            <person name="Ohm R.A."/>
            <person name="Patyshakuliyeva A."/>
            <person name="Rokas A."/>
            <person name="Ruiz-Duenas F.J."/>
            <person name="Sabat G."/>
            <person name="Salamov A."/>
            <person name="Samejima M."/>
            <person name="Schmutz J."/>
            <person name="Slot J.C."/>
            <person name="St John F."/>
            <person name="Stenlid J."/>
            <person name="Sun H."/>
            <person name="Sun S."/>
            <person name="Syed K."/>
            <person name="Tsang A."/>
            <person name="Wiebenga A."/>
            <person name="Young D."/>
            <person name="Pisabarro A."/>
            <person name="Eastwood D.C."/>
            <person name="Martin F."/>
            <person name="Cullen D."/>
            <person name="Grigoriev I.V."/>
            <person name="Hibbett D.S."/>
        </authorList>
    </citation>
    <scope>NUCLEOTIDE SEQUENCE [LARGE SCALE GENOMIC DNA]</scope>
    <source>
        <strain evidence="3 4">DJM-731 SS1</strain>
    </source>
</reference>
<dbReference type="HOGENOM" id="CLU_432120_0_0_1"/>
<dbReference type="Proteomes" id="UP000030653">
    <property type="component" value="Unassembled WGS sequence"/>
</dbReference>
<dbReference type="GO" id="GO:0015095">
    <property type="term" value="F:magnesium ion transmembrane transporter activity"/>
    <property type="evidence" value="ECO:0007669"/>
    <property type="project" value="TreeGrafter"/>
</dbReference>
<keyword evidence="2" id="KW-1133">Transmembrane helix</keyword>
<evidence type="ECO:0000313" key="4">
    <source>
        <dbReference type="Proteomes" id="UP000030653"/>
    </source>
</evidence>
<feature type="compositionally biased region" description="Low complexity" evidence="1">
    <location>
        <begin position="56"/>
        <end position="72"/>
    </location>
</feature>
<protein>
    <recommendedName>
        <fullName evidence="5">Cora-domain-containing protein</fullName>
    </recommendedName>
</protein>
<evidence type="ECO:0000313" key="3">
    <source>
        <dbReference type="EMBL" id="EJU04412.1"/>
    </source>
</evidence>
<feature type="transmembrane region" description="Helical" evidence="2">
    <location>
        <begin position="596"/>
        <end position="619"/>
    </location>
</feature>
<dbReference type="PANTHER" id="PTHR21535:SF90">
    <property type="entry name" value="CORA METAL ION TRANSPORTER"/>
    <property type="match status" value="1"/>
</dbReference>
<dbReference type="PANTHER" id="PTHR21535">
    <property type="entry name" value="MAGNESIUM AND COBALT TRANSPORT PROTEIN/MITOCHONDRIAL IMPORT INNER MEMBRANE TRANSLOCASE SUBUNIT TIM8"/>
    <property type="match status" value="1"/>
</dbReference>
<feature type="compositionally biased region" description="Basic and acidic residues" evidence="1">
    <location>
        <begin position="315"/>
        <end position="333"/>
    </location>
</feature>
<feature type="region of interest" description="Disordered" evidence="1">
    <location>
        <begin position="35"/>
        <end position="86"/>
    </location>
</feature>
<keyword evidence="2" id="KW-0472">Membrane</keyword>
<evidence type="ECO:0000256" key="2">
    <source>
        <dbReference type="SAM" id="Phobius"/>
    </source>
</evidence>
<keyword evidence="2" id="KW-0812">Transmembrane</keyword>
<evidence type="ECO:0000256" key="1">
    <source>
        <dbReference type="SAM" id="MobiDB-lite"/>
    </source>
</evidence>
<keyword evidence="4" id="KW-1185">Reference proteome</keyword>
<feature type="region of interest" description="Disordered" evidence="1">
    <location>
        <begin position="315"/>
        <end position="383"/>
    </location>
</feature>
<organism evidence="3 4">
    <name type="scientific">Dacryopinax primogenitus (strain DJM 731)</name>
    <name type="common">Brown rot fungus</name>
    <dbReference type="NCBI Taxonomy" id="1858805"/>
    <lineage>
        <taxon>Eukaryota</taxon>
        <taxon>Fungi</taxon>
        <taxon>Dikarya</taxon>
        <taxon>Basidiomycota</taxon>
        <taxon>Agaricomycotina</taxon>
        <taxon>Dacrymycetes</taxon>
        <taxon>Dacrymycetales</taxon>
        <taxon>Dacrymycetaceae</taxon>
        <taxon>Dacryopinax</taxon>
    </lineage>
</organism>
<gene>
    <name evidence="3" type="ORF">DACRYDRAFT_20952</name>
</gene>
<dbReference type="OMA" id="NMSADWI"/>
<dbReference type="OrthoDB" id="29879at2759"/>
<dbReference type="Gene3D" id="1.20.58.340">
    <property type="entry name" value="Magnesium transport protein CorA, transmembrane region"/>
    <property type="match status" value="2"/>
</dbReference>
<dbReference type="AlphaFoldDB" id="M5GDB6"/>
<proteinExistence type="predicted"/>
<dbReference type="InterPro" id="IPR045861">
    <property type="entry name" value="CorA_cytoplasmic_dom"/>
</dbReference>
<dbReference type="GO" id="GO:0010961">
    <property type="term" value="P:intracellular magnesium ion homeostasis"/>
    <property type="evidence" value="ECO:0007669"/>
    <property type="project" value="TreeGrafter"/>
</dbReference>
<feature type="compositionally biased region" description="Polar residues" evidence="1">
    <location>
        <begin position="336"/>
        <end position="346"/>
    </location>
</feature>
<evidence type="ECO:0008006" key="5">
    <source>
        <dbReference type="Google" id="ProtNLM"/>
    </source>
</evidence>
<feature type="transmembrane region" description="Helical" evidence="2">
    <location>
        <begin position="559"/>
        <end position="576"/>
    </location>
</feature>
<dbReference type="RefSeq" id="XP_040631306.1">
    <property type="nucleotide sequence ID" value="XM_040772162.1"/>
</dbReference>
<dbReference type="STRING" id="1858805.M5GDB6"/>
<dbReference type="Gene3D" id="3.30.460.20">
    <property type="entry name" value="CorA soluble domain-like"/>
    <property type="match status" value="1"/>
</dbReference>